<dbReference type="AlphaFoldDB" id="A0A822ZLT5"/>
<gene>
    <name evidence="1" type="ORF">HUJ06_004087</name>
</gene>
<reference evidence="1 2" key="1">
    <citation type="journal article" date="2020" name="Mol. Biol. Evol.">
        <title>Distinct Expression and Methylation Patterns for Genes with Different Fates following a Single Whole-Genome Duplication in Flowering Plants.</title>
        <authorList>
            <person name="Shi T."/>
            <person name="Rahmani R.S."/>
            <person name="Gugger P.F."/>
            <person name="Wang M."/>
            <person name="Li H."/>
            <person name="Zhang Y."/>
            <person name="Li Z."/>
            <person name="Wang Q."/>
            <person name="Van de Peer Y."/>
            <person name="Marchal K."/>
            <person name="Chen J."/>
        </authorList>
    </citation>
    <scope>NUCLEOTIDE SEQUENCE [LARGE SCALE GENOMIC DNA]</scope>
    <source>
        <tissue evidence="1">Leaf</tissue>
    </source>
</reference>
<organism evidence="1 2">
    <name type="scientific">Nelumbo nucifera</name>
    <name type="common">Sacred lotus</name>
    <dbReference type="NCBI Taxonomy" id="4432"/>
    <lineage>
        <taxon>Eukaryota</taxon>
        <taxon>Viridiplantae</taxon>
        <taxon>Streptophyta</taxon>
        <taxon>Embryophyta</taxon>
        <taxon>Tracheophyta</taxon>
        <taxon>Spermatophyta</taxon>
        <taxon>Magnoliopsida</taxon>
        <taxon>Proteales</taxon>
        <taxon>Nelumbonaceae</taxon>
        <taxon>Nelumbo</taxon>
    </lineage>
</organism>
<protein>
    <submittedName>
        <fullName evidence="1">Uncharacterized protein</fullName>
    </submittedName>
</protein>
<evidence type="ECO:0000313" key="2">
    <source>
        <dbReference type="Proteomes" id="UP000607653"/>
    </source>
</evidence>
<keyword evidence="2" id="KW-1185">Reference proteome</keyword>
<evidence type="ECO:0000313" key="1">
    <source>
        <dbReference type="EMBL" id="DAD45857.1"/>
    </source>
</evidence>
<dbReference type="Proteomes" id="UP000607653">
    <property type="component" value="Unassembled WGS sequence"/>
</dbReference>
<name>A0A822ZLT5_NELNU</name>
<dbReference type="EMBL" id="DUZY01000007">
    <property type="protein sequence ID" value="DAD45857.1"/>
    <property type="molecule type" value="Genomic_DNA"/>
</dbReference>
<sequence>MQKNSKASIYVEIWNLIDYRIWLRKYKYYIICLEKKYWIKY</sequence>
<proteinExistence type="predicted"/>
<comment type="caution">
    <text evidence="1">The sequence shown here is derived from an EMBL/GenBank/DDBJ whole genome shotgun (WGS) entry which is preliminary data.</text>
</comment>
<accession>A0A822ZLT5</accession>